<evidence type="ECO:0000256" key="5">
    <source>
        <dbReference type="ARBA" id="ARBA00022856"/>
    </source>
</evidence>
<keyword evidence="6 8" id="KW-1133">Transmembrane helix</keyword>
<evidence type="ECO:0000256" key="2">
    <source>
        <dbReference type="ARBA" id="ARBA00022448"/>
    </source>
</evidence>
<name>A0A377GAP8_9GAMM</name>
<feature type="transmembrane region" description="Helical" evidence="8">
    <location>
        <begin position="390"/>
        <end position="416"/>
    </location>
</feature>
<dbReference type="NCBIfam" id="TIGR00924">
    <property type="entry name" value="yjdL_sub1_fam"/>
    <property type="match status" value="1"/>
</dbReference>
<keyword evidence="7 8" id="KW-0472">Membrane</keyword>
<evidence type="ECO:0000256" key="3">
    <source>
        <dbReference type="ARBA" id="ARBA00022475"/>
    </source>
</evidence>
<dbReference type="GO" id="GO:1904680">
    <property type="term" value="F:peptide transmembrane transporter activity"/>
    <property type="evidence" value="ECO:0007669"/>
    <property type="project" value="InterPro"/>
</dbReference>
<evidence type="ECO:0000256" key="7">
    <source>
        <dbReference type="ARBA" id="ARBA00023136"/>
    </source>
</evidence>
<keyword evidence="4 8" id="KW-0812">Transmembrane</keyword>
<feature type="transmembrane region" description="Helical" evidence="8">
    <location>
        <begin position="428"/>
        <end position="447"/>
    </location>
</feature>
<dbReference type="GeneID" id="93291461"/>
<dbReference type="Proteomes" id="UP000254554">
    <property type="component" value="Unassembled WGS sequence"/>
</dbReference>
<keyword evidence="2" id="KW-0813">Transport</keyword>
<feature type="transmembrane region" description="Helical" evidence="8">
    <location>
        <begin position="467"/>
        <end position="488"/>
    </location>
</feature>
<dbReference type="AlphaFoldDB" id="A0A377GAP8"/>
<dbReference type="STRING" id="1094715.GCA_000236165_00438"/>
<evidence type="ECO:0000256" key="1">
    <source>
        <dbReference type="ARBA" id="ARBA00004651"/>
    </source>
</evidence>
<feature type="transmembrane region" description="Helical" evidence="8">
    <location>
        <begin position="285"/>
        <end position="311"/>
    </location>
</feature>
<feature type="transmembrane region" description="Helical" evidence="8">
    <location>
        <begin position="61"/>
        <end position="81"/>
    </location>
</feature>
<evidence type="ECO:0000256" key="4">
    <source>
        <dbReference type="ARBA" id="ARBA00022692"/>
    </source>
</evidence>
<dbReference type="OrthoDB" id="5648799at2"/>
<feature type="transmembrane region" description="Helical" evidence="8">
    <location>
        <begin position="23"/>
        <end position="46"/>
    </location>
</feature>
<comment type="subcellular location">
    <subcellularLocation>
        <location evidence="1">Cell membrane</location>
        <topology evidence="1">Multi-pass membrane protein</topology>
    </subcellularLocation>
</comment>
<gene>
    <name evidence="9" type="primary">dtpA_2</name>
    <name evidence="9" type="ORF">NCTC11370_01987</name>
</gene>
<dbReference type="PANTHER" id="PTHR23517">
    <property type="entry name" value="RESISTANCE PROTEIN MDTM, PUTATIVE-RELATED-RELATED"/>
    <property type="match status" value="1"/>
</dbReference>
<sequence>MISQEVKNYLPELALRQKQASNIIYITFWSQFSVYALNTIMVLFLTRPVWSQGLGYSQAKAYAFIGVAHATGYLMPMLGGFMADTVVGIRRAILLGSVMLAMAYLLIMISGYTVNTLGDTFFIAAYALIPATNSLLMGTSSSMVSHIYSDDAVKAKSAMTYYYIAINVGALLATLIAPLLLESRYGPLSILTLAFVGKSIAALNFARRYSIYENVIWGKDLSSFSKPGIFRLIGYIILIYTLTLFAYSYVYIASTIIASGCGIGIAWFLKKTLALKGITREKQMIALLLIIEAVVFFVIYNQMNSTLILFAENNSDHNLFGLTVSPAHYQILNPLLILAIGSQLPRFYKFFPHFTIPYQFAAGTALAGVALLVMAFAASTTDTGIINGNYIALTYILISIAELWVSAIGLSMVGLYCDKNSIAFAMGVWYLASSLAHAISGRIAGWVAIPNTIHSAIDSLPYYEDYYLVLGITAMILGIIMYFFAYILQKTMRKRGVILG</sequence>
<dbReference type="InterPro" id="IPR050171">
    <property type="entry name" value="MFS_Transporters"/>
</dbReference>
<keyword evidence="5" id="KW-0571">Peptide transport</keyword>
<evidence type="ECO:0000256" key="6">
    <source>
        <dbReference type="ARBA" id="ARBA00022989"/>
    </source>
</evidence>
<accession>A0A377GAP8</accession>
<evidence type="ECO:0000256" key="8">
    <source>
        <dbReference type="SAM" id="Phobius"/>
    </source>
</evidence>
<dbReference type="PANTHER" id="PTHR23517:SF15">
    <property type="entry name" value="PROTON-DEPENDENT OLIGOPEPTIDE FAMILY TRANSPORT PROTEIN"/>
    <property type="match status" value="1"/>
</dbReference>
<feature type="transmembrane region" description="Helical" evidence="8">
    <location>
        <begin position="160"/>
        <end position="181"/>
    </location>
</feature>
<keyword evidence="5" id="KW-0653">Protein transport</keyword>
<dbReference type="SUPFAM" id="SSF103473">
    <property type="entry name" value="MFS general substrate transporter"/>
    <property type="match status" value="2"/>
</dbReference>
<reference evidence="9 10" key="1">
    <citation type="submission" date="2018-06" db="EMBL/GenBank/DDBJ databases">
        <authorList>
            <consortium name="Pathogen Informatics"/>
            <person name="Doyle S."/>
        </authorList>
    </citation>
    <scope>NUCLEOTIDE SEQUENCE [LARGE SCALE GENOMIC DNA]</scope>
    <source>
        <strain evidence="9 10">NCTC11370</strain>
    </source>
</reference>
<dbReference type="RefSeq" id="WP_019349596.1">
    <property type="nucleotide sequence ID" value="NZ_UGGT01000001.1"/>
</dbReference>
<organism evidence="9 10">
    <name type="scientific">Fluoribacter dumoffii</name>
    <dbReference type="NCBI Taxonomy" id="463"/>
    <lineage>
        <taxon>Bacteria</taxon>
        <taxon>Pseudomonadati</taxon>
        <taxon>Pseudomonadota</taxon>
        <taxon>Gammaproteobacteria</taxon>
        <taxon>Legionellales</taxon>
        <taxon>Legionellaceae</taxon>
        <taxon>Fluoribacter</taxon>
    </lineage>
</organism>
<dbReference type="InterPro" id="IPR000109">
    <property type="entry name" value="POT_fam"/>
</dbReference>
<evidence type="ECO:0000313" key="10">
    <source>
        <dbReference type="Proteomes" id="UP000254554"/>
    </source>
</evidence>
<feature type="transmembrane region" description="Helical" evidence="8">
    <location>
        <begin position="187"/>
        <end position="207"/>
    </location>
</feature>
<dbReference type="Pfam" id="PF00854">
    <property type="entry name" value="PTR2"/>
    <property type="match status" value="1"/>
</dbReference>
<protein>
    <submittedName>
        <fullName evidence="9">Dipeptide and tripeptide permease A</fullName>
    </submittedName>
</protein>
<feature type="transmembrane region" description="Helical" evidence="8">
    <location>
        <begin position="228"/>
        <end position="245"/>
    </location>
</feature>
<evidence type="ECO:0000313" key="9">
    <source>
        <dbReference type="EMBL" id="STO21906.1"/>
    </source>
</evidence>
<keyword evidence="3" id="KW-1003">Cell membrane</keyword>
<dbReference type="GO" id="GO:0006857">
    <property type="term" value="P:oligopeptide transport"/>
    <property type="evidence" value="ECO:0007669"/>
    <property type="project" value="InterPro"/>
</dbReference>
<dbReference type="Gene3D" id="1.20.1250.20">
    <property type="entry name" value="MFS general substrate transporter like domains"/>
    <property type="match status" value="1"/>
</dbReference>
<dbReference type="InterPro" id="IPR036259">
    <property type="entry name" value="MFS_trans_sf"/>
</dbReference>
<feature type="transmembrane region" description="Helical" evidence="8">
    <location>
        <begin position="93"/>
        <end position="114"/>
    </location>
</feature>
<feature type="transmembrane region" description="Helical" evidence="8">
    <location>
        <begin position="120"/>
        <end position="139"/>
    </location>
</feature>
<dbReference type="InterPro" id="IPR005279">
    <property type="entry name" value="Dipep/tripep_permease"/>
</dbReference>
<feature type="transmembrane region" description="Helical" evidence="8">
    <location>
        <begin position="251"/>
        <end position="269"/>
    </location>
</feature>
<dbReference type="PROSITE" id="PS01022">
    <property type="entry name" value="PTR2_1"/>
    <property type="match status" value="1"/>
</dbReference>
<feature type="transmembrane region" description="Helical" evidence="8">
    <location>
        <begin position="360"/>
        <end position="378"/>
    </location>
</feature>
<keyword evidence="10" id="KW-1185">Reference proteome</keyword>
<dbReference type="InterPro" id="IPR018456">
    <property type="entry name" value="PTR2_symporter_CS"/>
</dbReference>
<dbReference type="EMBL" id="UGGT01000001">
    <property type="protein sequence ID" value="STO21906.1"/>
    <property type="molecule type" value="Genomic_DNA"/>
</dbReference>
<dbReference type="GO" id="GO:0005886">
    <property type="term" value="C:plasma membrane"/>
    <property type="evidence" value="ECO:0007669"/>
    <property type="project" value="UniProtKB-SubCell"/>
</dbReference>
<proteinExistence type="predicted"/>